<accession>A0A2P2JJH5</accession>
<dbReference type="AlphaFoldDB" id="A0A2P2JJH5"/>
<evidence type="ECO:0000313" key="1">
    <source>
        <dbReference type="EMBL" id="MBW93632.1"/>
    </source>
</evidence>
<protein>
    <submittedName>
        <fullName evidence="1">Uncharacterized protein</fullName>
    </submittedName>
</protein>
<proteinExistence type="predicted"/>
<reference evidence="1" key="1">
    <citation type="submission" date="2018-02" db="EMBL/GenBank/DDBJ databases">
        <title>Rhizophora mucronata_Transcriptome.</title>
        <authorList>
            <person name="Meera S.P."/>
            <person name="Sreeshan A."/>
            <person name="Augustine A."/>
        </authorList>
    </citation>
    <scope>NUCLEOTIDE SEQUENCE</scope>
    <source>
        <tissue evidence="1">Leaf</tissue>
    </source>
</reference>
<sequence>MVNKELLILPKIKFCSNKNNRNPRIIMPQFWNPLISDVLIASLANQREGKDKDICFRIAQRPQPIIILVTSSIPQSQIDGASIHNHIGTEIFESSVYIVLFSIASNNIW</sequence>
<dbReference type="EMBL" id="GGEC01013149">
    <property type="protein sequence ID" value="MBW93632.1"/>
    <property type="molecule type" value="Transcribed_RNA"/>
</dbReference>
<organism evidence="1">
    <name type="scientific">Rhizophora mucronata</name>
    <name type="common">Asiatic mangrove</name>
    <dbReference type="NCBI Taxonomy" id="61149"/>
    <lineage>
        <taxon>Eukaryota</taxon>
        <taxon>Viridiplantae</taxon>
        <taxon>Streptophyta</taxon>
        <taxon>Embryophyta</taxon>
        <taxon>Tracheophyta</taxon>
        <taxon>Spermatophyta</taxon>
        <taxon>Magnoliopsida</taxon>
        <taxon>eudicotyledons</taxon>
        <taxon>Gunneridae</taxon>
        <taxon>Pentapetalae</taxon>
        <taxon>rosids</taxon>
        <taxon>fabids</taxon>
        <taxon>Malpighiales</taxon>
        <taxon>Rhizophoraceae</taxon>
        <taxon>Rhizophora</taxon>
    </lineage>
</organism>
<name>A0A2P2JJH5_RHIMU</name>